<reference evidence="1" key="1">
    <citation type="submission" date="2021-06" db="EMBL/GenBank/DDBJ databases">
        <title>Parelaphostrongylus tenuis whole genome reference sequence.</title>
        <authorList>
            <person name="Garwood T.J."/>
            <person name="Larsen P.A."/>
            <person name="Fountain-Jones N.M."/>
            <person name="Garbe J.R."/>
            <person name="Macchietto M.G."/>
            <person name="Kania S.A."/>
            <person name="Gerhold R.W."/>
            <person name="Richards J.E."/>
            <person name="Wolf T.M."/>
        </authorList>
    </citation>
    <scope>NUCLEOTIDE SEQUENCE</scope>
    <source>
        <strain evidence="1">MNPRO001-30</strain>
        <tissue evidence="1">Meninges</tissue>
    </source>
</reference>
<dbReference type="EMBL" id="JAHQIW010004553">
    <property type="protein sequence ID" value="KAJ1362866.1"/>
    <property type="molecule type" value="Genomic_DNA"/>
</dbReference>
<sequence>MHRAGTLHLLDSPSRADTTTVLNAPAVAITDRYPVVSTAVHSLTDAASGPPASDHVVLFSSLSSPN</sequence>
<proteinExistence type="predicted"/>
<gene>
    <name evidence="1" type="ORF">KIN20_022570</name>
</gene>
<keyword evidence="2" id="KW-1185">Reference proteome</keyword>
<comment type="caution">
    <text evidence="1">The sequence shown here is derived from an EMBL/GenBank/DDBJ whole genome shotgun (WGS) entry which is preliminary data.</text>
</comment>
<evidence type="ECO:0000313" key="2">
    <source>
        <dbReference type="Proteomes" id="UP001196413"/>
    </source>
</evidence>
<protein>
    <submittedName>
        <fullName evidence="1">Uncharacterized protein</fullName>
    </submittedName>
</protein>
<dbReference type="Proteomes" id="UP001196413">
    <property type="component" value="Unassembled WGS sequence"/>
</dbReference>
<dbReference type="AlphaFoldDB" id="A0AAD5N847"/>
<evidence type="ECO:0000313" key="1">
    <source>
        <dbReference type="EMBL" id="KAJ1362866.1"/>
    </source>
</evidence>
<accession>A0AAD5N847</accession>
<name>A0AAD5N847_PARTN</name>
<organism evidence="1 2">
    <name type="scientific">Parelaphostrongylus tenuis</name>
    <name type="common">Meningeal worm</name>
    <dbReference type="NCBI Taxonomy" id="148309"/>
    <lineage>
        <taxon>Eukaryota</taxon>
        <taxon>Metazoa</taxon>
        <taxon>Ecdysozoa</taxon>
        <taxon>Nematoda</taxon>
        <taxon>Chromadorea</taxon>
        <taxon>Rhabditida</taxon>
        <taxon>Rhabditina</taxon>
        <taxon>Rhabditomorpha</taxon>
        <taxon>Strongyloidea</taxon>
        <taxon>Metastrongylidae</taxon>
        <taxon>Parelaphostrongylus</taxon>
    </lineage>
</organism>